<evidence type="ECO:0000256" key="1">
    <source>
        <dbReference type="SAM" id="Phobius"/>
    </source>
</evidence>
<comment type="caution">
    <text evidence="3">The sequence shown here is derived from an EMBL/GenBank/DDBJ whole genome shotgun (WGS) entry which is preliminary data.</text>
</comment>
<protein>
    <submittedName>
        <fullName evidence="3">Uncharacterized protein</fullName>
    </submittedName>
</protein>
<accession>A0AAD4R5H1</accession>
<evidence type="ECO:0000313" key="4">
    <source>
        <dbReference type="Proteomes" id="UP001201812"/>
    </source>
</evidence>
<reference evidence="3" key="1">
    <citation type="submission" date="2022-01" db="EMBL/GenBank/DDBJ databases">
        <title>Genome Sequence Resource for Two Populations of Ditylenchus destructor, the Migratory Endoparasitic Phytonematode.</title>
        <authorList>
            <person name="Zhang H."/>
            <person name="Lin R."/>
            <person name="Xie B."/>
        </authorList>
    </citation>
    <scope>NUCLEOTIDE SEQUENCE</scope>
    <source>
        <strain evidence="3">BazhouSP</strain>
    </source>
</reference>
<dbReference type="EMBL" id="JAKKPZ010000021">
    <property type="protein sequence ID" value="KAI1711538.1"/>
    <property type="molecule type" value="Genomic_DNA"/>
</dbReference>
<keyword evidence="2" id="KW-0732">Signal</keyword>
<sequence>MQIKGVLILMIFNLSTKLTAFNIQSATIEYPLSCIKRLKYNIDTECETRYETWDYSGCNGTLKNVVCIYDLIDFMCGREVATWFVRTRYRPTVPPEYCYVKQCLELMDFMESSGGHLYKGFGNETILESYCGEEDFMASLTVAPTTAIIFHISAAVNVFVFLFWHVC</sequence>
<name>A0AAD4R5H1_9BILA</name>
<evidence type="ECO:0000256" key="2">
    <source>
        <dbReference type="SAM" id="SignalP"/>
    </source>
</evidence>
<keyword evidence="1" id="KW-0812">Transmembrane</keyword>
<dbReference type="Proteomes" id="UP001201812">
    <property type="component" value="Unassembled WGS sequence"/>
</dbReference>
<gene>
    <name evidence="3" type="ORF">DdX_09998</name>
</gene>
<dbReference type="AlphaFoldDB" id="A0AAD4R5H1"/>
<proteinExistence type="predicted"/>
<feature type="signal peptide" evidence="2">
    <location>
        <begin position="1"/>
        <end position="20"/>
    </location>
</feature>
<keyword evidence="1" id="KW-0472">Membrane</keyword>
<keyword evidence="1" id="KW-1133">Transmembrane helix</keyword>
<keyword evidence="4" id="KW-1185">Reference proteome</keyword>
<feature type="transmembrane region" description="Helical" evidence="1">
    <location>
        <begin position="148"/>
        <end position="166"/>
    </location>
</feature>
<evidence type="ECO:0000313" key="3">
    <source>
        <dbReference type="EMBL" id="KAI1711538.1"/>
    </source>
</evidence>
<organism evidence="3 4">
    <name type="scientific">Ditylenchus destructor</name>
    <dbReference type="NCBI Taxonomy" id="166010"/>
    <lineage>
        <taxon>Eukaryota</taxon>
        <taxon>Metazoa</taxon>
        <taxon>Ecdysozoa</taxon>
        <taxon>Nematoda</taxon>
        <taxon>Chromadorea</taxon>
        <taxon>Rhabditida</taxon>
        <taxon>Tylenchina</taxon>
        <taxon>Tylenchomorpha</taxon>
        <taxon>Sphaerularioidea</taxon>
        <taxon>Anguinidae</taxon>
        <taxon>Anguininae</taxon>
        <taxon>Ditylenchus</taxon>
    </lineage>
</organism>
<feature type="chain" id="PRO_5042010055" evidence="2">
    <location>
        <begin position="21"/>
        <end position="167"/>
    </location>
</feature>